<dbReference type="RefSeq" id="WP_220681986.1">
    <property type="nucleotide sequence ID" value="NZ_CP037968.1"/>
</dbReference>
<feature type="transmembrane region" description="Helical" evidence="1">
    <location>
        <begin position="189"/>
        <end position="209"/>
    </location>
</feature>
<dbReference type="KEGG" id="mfk:E2N92_01755"/>
<evidence type="ECO:0000313" key="2">
    <source>
        <dbReference type="EMBL" id="QYZ78241.1"/>
    </source>
</evidence>
<dbReference type="AlphaFoldDB" id="A0A8G1EFL3"/>
<protein>
    <submittedName>
        <fullName evidence="2">Uncharacterized protein</fullName>
    </submittedName>
</protein>
<evidence type="ECO:0000256" key="1">
    <source>
        <dbReference type="SAM" id="Phobius"/>
    </source>
</evidence>
<keyword evidence="1" id="KW-0472">Membrane</keyword>
<name>A0A8G1EFL3_9EURY</name>
<gene>
    <name evidence="2" type="ORF">E2N92_01755</name>
</gene>
<feature type="transmembrane region" description="Helical" evidence="1">
    <location>
        <begin position="47"/>
        <end position="66"/>
    </location>
</feature>
<feature type="transmembrane region" description="Helical" evidence="1">
    <location>
        <begin position="12"/>
        <end position="35"/>
    </location>
</feature>
<dbReference type="OrthoDB" id="117819at2157"/>
<keyword evidence="1" id="KW-0812">Transmembrane</keyword>
<accession>A0A8G1EFL3</accession>
<evidence type="ECO:0000313" key="3">
    <source>
        <dbReference type="Proteomes" id="UP000826709"/>
    </source>
</evidence>
<reference evidence="2" key="1">
    <citation type="journal article" date="2005" name="Int. J. Syst. Evol. Microbiol.">
        <title>Methanofollis formosanus sp. nov., isolated from a fish pond.</title>
        <authorList>
            <person name="Wu S.Y."/>
            <person name="Chen S.C."/>
            <person name="Lai M.C."/>
        </authorList>
    </citation>
    <scope>NUCLEOTIDE SEQUENCE</scope>
    <source>
        <strain evidence="2">ML15</strain>
    </source>
</reference>
<dbReference type="Proteomes" id="UP000826709">
    <property type="component" value="Chromosome"/>
</dbReference>
<dbReference type="EMBL" id="CP037968">
    <property type="protein sequence ID" value="QYZ78241.1"/>
    <property type="molecule type" value="Genomic_DNA"/>
</dbReference>
<feature type="transmembrane region" description="Helical" evidence="1">
    <location>
        <begin position="72"/>
        <end position="88"/>
    </location>
</feature>
<reference evidence="2" key="2">
    <citation type="submission" date="2019-03" db="EMBL/GenBank/DDBJ databases">
        <authorList>
            <person name="Chen S.-C."/>
            <person name="Wu S.-Y."/>
            <person name="Lai M.-C."/>
        </authorList>
    </citation>
    <scope>NUCLEOTIDE SEQUENCE</scope>
    <source>
        <strain evidence="2">ML15</strain>
    </source>
</reference>
<organism evidence="2 3">
    <name type="scientific">Methanofollis formosanus</name>
    <dbReference type="NCBI Taxonomy" id="299308"/>
    <lineage>
        <taxon>Archaea</taxon>
        <taxon>Methanobacteriati</taxon>
        <taxon>Methanobacteriota</taxon>
        <taxon>Stenosarchaea group</taxon>
        <taxon>Methanomicrobia</taxon>
        <taxon>Methanomicrobiales</taxon>
        <taxon>Methanomicrobiaceae</taxon>
        <taxon>Methanofollis</taxon>
    </lineage>
</organism>
<proteinExistence type="predicted"/>
<keyword evidence="3" id="KW-1185">Reference proteome</keyword>
<keyword evidence="1" id="KW-1133">Transmembrane helix</keyword>
<sequence length="214" mass="23003">MQDARLRLLCTLVLSVAAFHSVAGAALVYLWWLIFSRRSASLPSPRTAGVLLFTLGLTALVTEFTGGDGLSYFFRLLAVFLVAFWAYCERVPGELLAVGTALFGRGPGFDLGLAGEMGMEALASLETDVVRTKMALQLKGKTWGFRALVPFALTVLHAQMRRSTERAALLAIRGYRGGGSICPEFRPDAAGYGAAALACMVFILSFVPLGDVFI</sequence>